<evidence type="ECO:0000313" key="3">
    <source>
        <dbReference type="Proteomes" id="UP000663854"/>
    </source>
</evidence>
<gene>
    <name evidence="2" type="ORF">JXQ802_LOCUS56838</name>
    <name evidence="1" type="ORF">PYM288_LOCUS40258</name>
</gene>
<keyword evidence="4" id="KW-1185">Reference proteome</keyword>
<sequence>MLNKFVELELSTNEGIVLDKRMYSNEYLKKLTISLQKFNDLFVLFDGLVPNLIILNVTICQSDPCKQSPIPPQCWPRELMSHLVEFRLRTNENVIMTLNYFRAIVMPLIQLQNFMIDLRKWFSHDQQFVQGNQIEMLINKFMPQLRHFHCSIQTMDDIDMQVKIVLYIYQWHQQNFFRVLQC</sequence>
<organism evidence="1 3">
    <name type="scientific">Rotaria sordida</name>
    <dbReference type="NCBI Taxonomy" id="392033"/>
    <lineage>
        <taxon>Eukaryota</taxon>
        <taxon>Metazoa</taxon>
        <taxon>Spiralia</taxon>
        <taxon>Gnathifera</taxon>
        <taxon>Rotifera</taxon>
        <taxon>Eurotatoria</taxon>
        <taxon>Bdelloidea</taxon>
        <taxon>Philodinida</taxon>
        <taxon>Philodinidae</taxon>
        <taxon>Rotaria</taxon>
    </lineage>
</organism>
<comment type="caution">
    <text evidence="1">The sequence shown here is derived from an EMBL/GenBank/DDBJ whole genome shotgun (WGS) entry which is preliminary data.</text>
</comment>
<proteinExistence type="predicted"/>
<name>A0A815VU76_9BILA</name>
<evidence type="ECO:0000313" key="4">
    <source>
        <dbReference type="Proteomes" id="UP000663870"/>
    </source>
</evidence>
<dbReference type="AlphaFoldDB" id="A0A815VU76"/>
<reference evidence="1" key="1">
    <citation type="submission" date="2021-02" db="EMBL/GenBank/DDBJ databases">
        <authorList>
            <person name="Nowell W R."/>
        </authorList>
    </citation>
    <scope>NUCLEOTIDE SEQUENCE</scope>
</reference>
<dbReference type="Proteomes" id="UP000663870">
    <property type="component" value="Unassembled WGS sequence"/>
</dbReference>
<dbReference type="EMBL" id="CAJNOH010012156">
    <property type="protein sequence ID" value="CAF1532544.1"/>
    <property type="molecule type" value="Genomic_DNA"/>
</dbReference>
<dbReference type="Proteomes" id="UP000663854">
    <property type="component" value="Unassembled WGS sequence"/>
</dbReference>
<evidence type="ECO:0000313" key="2">
    <source>
        <dbReference type="EMBL" id="CAF1666179.1"/>
    </source>
</evidence>
<accession>A0A815VU76</accession>
<dbReference type="EMBL" id="CAJNOL010014027">
    <property type="protein sequence ID" value="CAF1666179.1"/>
    <property type="molecule type" value="Genomic_DNA"/>
</dbReference>
<protein>
    <submittedName>
        <fullName evidence="1">Uncharacterized protein</fullName>
    </submittedName>
</protein>
<evidence type="ECO:0000313" key="1">
    <source>
        <dbReference type="EMBL" id="CAF1532544.1"/>
    </source>
</evidence>